<dbReference type="Proteomes" id="UP000242877">
    <property type="component" value="Unassembled WGS sequence"/>
</dbReference>
<dbReference type="NCBIfam" id="TIGR00172">
    <property type="entry name" value="maf"/>
    <property type="match status" value="1"/>
</dbReference>
<proteinExistence type="inferred from homology"/>
<dbReference type="Gene3D" id="3.90.950.10">
    <property type="match status" value="1"/>
</dbReference>
<evidence type="ECO:0000313" key="4">
    <source>
        <dbReference type="EMBL" id="KZZ86811.1"/>
    </source>
</evidence>
<reference evidence="4 5" key="1">
    <citation type="journal article" date="2016" name="Genome Biol. Evol.">
        <title>Divergent and convergent evolution of fungal pathogenicity.</title>
        <authorList>
            <person name="Shang Y."/>
            <person name="Xiao G."/>
            <person name="Zheng P."/>
            <person name="Cen K."/>
            <person name="Zhan S."/>
            <person name="Wang C."/>
        </authorList>
    </citation>
    <scope>NUCLEOTIDE SEQUENCE [LARGE SCALE GENOMIC DNA]</scope>
    <source>
        <strain evidence="4 5">ARSEF 7405</strain>
    </source>
</reference>
<evidence type="ECO:0000256" key="2">
    <source>
        <dbReference type="ARBA" id="ARBA00022801"/>
    </source>
</evidence>
<feature type="region of interest" description="Disordered" evidence="3">
    <location>
        <begin position="1"/>
        <end position="43"/>
    </location>
</feature>
<protein>
    <submittedName>
        <fullName evidence="4">Septum formation protein Maf</fullName>
    </submittedName>
</protein>
<dbReference type="InterPro" id="IPR003697">
    <property type="entry name" value="Maf-like"/>
</dbReference>
<feature type="compositionally biased region" description="Pro residues" evidence="3">
    <location>
        <begin position="1"/>
        <end position="12"/>
    </location>
</feature>
<organism evidence="4 5">
    <name type="scientific">Ascosphaera apis ARSEF 7405</name>
    <dbReference type="NCBI Taxonomy" id="392613"/>
    <lineage>
        <taxon>Eukaryota</taxon>
        <taxon>Fungi</taxon>
        <taxon>Dikarya</taxon>
        <taxon>Ascomycota</taxon>
        <taxon>Pezizomycotina</taxon>
        <taxon>Eurotiomycetes</taxon>
        <taxon>Eurotiomycetidae</taxon>
        <taxon>Onygenales</taxon>
        <taxon>Ascosphaeraceae</taxon>
        <taxon>Ascosphaera</taxon>
    </lineage>
</organism>
<accession>A0A167UZE5</accession>
<dbReference type="SUPFAM" id="SSF52972">
    <property type="entry name" value="ITPase-like"/>
    <property type="match status" value="1"/>
</dbReference>
<comment type="cofactor">
    <cofactor evidence="1">
        <name>a divalent metal cation</name>
        <dbReference type="ChEBI" id="CHEBI:60240"/>
    </cofactor>
</comment>
<feature type="compositionally biased region" description="Low complexity" evidence="3">
    <location>
        <begin position="13"/>
        <end position="27"/>
    </location>
</feature>
<feature type="compositionally biased region" description="Pro residues" evidence="3">
    <location>
        <begin position="28"/>
        <end position="41"/>
    </location>
</feature>
<gene>
    <name evidence="4" type="ORF">AAP_06213</name>
</gene>
<evidence type="ECO:0000256" key="1">
    <source>
        <dbReference type="ARBA" id="ARBA00001968"/>
    </source>
</evidence>
<dbReference type="GO" id="GO:0047429">
    <property type="term" value="F:nucleoside triphosphate diphosphatase activity"/>
    <property type="evidence" value="ECO:0007669"/>
    <property type="project" value="InterPro"/>
</dbReference>
<keyword evidence="2" id="KW-0378">Hydrolase</keyword>
<evidence type="ECO:0000313" key="5">
    <source>
        <dbReference type="Proteomes" id="UP000242877"/>
    </source>
</evidence>
<dbReference type="EMBL" id="AZGZ01000047">
    <property type="protein sequence ID" value="KZZ86811.1"/>
    <property type="molecule type" value="Genomic_DNA"/>
</dbReference>
<evidence type="ECO:0000256" key="3">
    <source>
        <dbReference type="SAM" id="MobiDB-lite"/>
    </source>
</evidence>
<dbReference type="PANTHER" id="PTHR43213">
    <property type="entry name" value="BIFUNCTIONAL DTTP/UTP PYROPHOSPHATASE/METHYLTRANSFERASE PROTEIN-RELATED"/>
    <property type="match status" value="1"/>
</dbReference>
<comment type="caution">
    <text evidence="4">The sequence shown here is derived from an EMBL/GenBank/DDBJ whole genome shotgun (WGS) entry which is preliminary data.</text>
</comment>
<dbReference type="AlphaFoldDB" id="A0A167UZE5"/>
<keyword evidence="5" id="KW-1185">Reference proteome</keyword>
<dbReference type="VEuPathDB" id="FungiDB:AAP_06213"/>
<dbReference type="CDD" id="cd00555">
    <property type="entry name" value="Maf"/>
    <property type="match status" value="1"/>
</dbReference>
<dbReference type="Pfam" id="PF02545">
    <property type="entry name" value="Maf"/>
    <property type="match status" value="1"/>
</dbReference>
<name>A0A167UZE5_9EURO</name>
<dbReference type="PANTHER" id="PTHR43213:SF5">
    <property type="entry name" value="BIFUNCTIONAL DTTP_UTP PYROPHOSPHATASE_METHYLTRANSFERASE PROTEIN-RELATED"/>
    <property type="match status" value="1"/>
</dbReference>
<dbReference type="OrthoDB" id="10267058at2759"/>
<dbReference type="InterPro" id="IPR029001">
    <property type="entry name" value="ITPase-like_fam"/>
</dbReference>
<dbReference type="HAMAP" id="MF_00528">
    <property type="entry name" value="Maf"/>
    <property type="match status" value="1"/>
</dbReference>
<sequence>MSGKPPVDPPPSYEASSASASSTSAPPQVKPPLLPRPPPLELPSLADLRSKRVILASSSPRRKQILSHLGLPNIETIPSTVPENFPKTLSPWEYVLRTAQQKAQVVYAQEIDHPEKGDPALIIAADTVVVDTFGTGDILEKPRSQAQHISMLKRLRDAREHKVFTAIAVMAPLQSARDPGYALETHVEETSVRFDASVTDELILSYVKTREGADKAGGYALQGLGSILVEKIDGSWDNVVGLPLRPTLELIEKVLAKGDDDDILPDEMEEMEDSD</sequence>